<name>A0ABS4FQ05_9BACL</name>
<feature type="region of interest" description="Disordered" evidence="1">
    <location>
        <begin position="87"/>
        <end position="117"/>
    </location>
</feature>
<protein>
    <submittedName>
        <fullName evidence="2">Uncharacterized protein</fullName>
    </submittedName>
</protein>
<organism evidence="2 3">
    <name type="scientific">Paenibacillus turicensis</name>
    <dbReference type="NCBI Taxonomy" id="160487"/>
    <lineage>
        <taxon>Bacteria</taxon>
        <taxon>Bacillati</taxon>
        <taxon>Bacillota</taxon>
        <taxon>Bacilli</taxon>
        <taxon>Bacillales</taxon>
        <taxon>Paenibacillaceae</taxon>
        <taxon>Paenibacillus</taxon>
    </lineage>
</organism>
<keyword evidence="3" id="KW-1185">Reference proteome</keyword>
<evidence type="ECO:0000313" key="2">
    <source>
        <dbReference type="EMBL" id="MBP1904673.1"/>
    </source>
</evidence>
<evidence type="ECO:0000313" key="3">
    <source>
        <dbReference type="Proteomes" id="UP001519272"/>
    </source>
</evidence>
<gene>
    <name evidence="2" type="ORF">J2Z32_001296</name>
</gene>
<dbReference type="EMBL" id="JAGGKG010000004">
    <property type="protein sequence ID" value="MBP1904673.1"/>
    <property type="molecule type" value="Genomic_DNA"/>
</dbReference>
<dbReference type="Proteomes" id="UP001519272">
    <property type="component" value="Unassembled WGS sequence"/>
</dbReference>
<dbReference type="RefSeq" id="WP_210088340.1">
    <property type="nucleotide sequence ID" value="NZ_JAGGKG010000004.1"/>
</dbReference>
<accession>A0ABS4FQ05</accession>
<evidence type="ECO:0000256" key="1">
    <source>
        <dbReference type="SAM" id="MobiDB-lite"/>
    </source>
</evidence>
<sequence length="287" mass="31639">MSKLLWITPKDYVAFENEAEAIDKCKEWGLVTPKATKMKAFYHKGTGKNIACEIVGYVDDITSVIKLETGELHLIHPSYLKEMQAASYGNKGTGTGSESRDNESTSNEGISHKTVDDEAISDEAAEMDLDAVAKIEEVVGEKPSLATTVETLEGVVDISFPSEDEALSPEPIVKLKESKAKKAKQPKLELPVDKVKMSAKVAEFTTVPNHFSESEDEVIIYEEVKVIEPELLIGEAWSSHSATMKKQELEVGDVLTFEAKIVAKKLTKHPVAYKINNPSKIQKNEES</sequence>
<proteinExistence type="predicted"/>
<reference evidence="2 3" key="1">
    <citation type="submission" date="2021-03" db="EMBL/GenBank/DDBJ databases">
        <title>Genomic Encyclopedia of Type Strains, Phase IV (KMG-IV): sequencing the most valuable type-strain genomes for metagenomic binning, comparative biology and taxonomic classification.</title>
        <authorList>
            <person name="Goeker M."/>
        </authorList>
    </citation>
    <scope>NUCLEOTIDE SEQUENCE [LARGE SCALE GENOMIC DNA]</scope>
    <source>
        <strain evidence="2 3">DSM 14349</strain>
    </source>
</reference>
<comment type="caution">
    <text evidence="2">The sequence shown here is derived from an EMBL/GenBank/DDBJ whole genome shotgun (WGS) entry which is preliminary data.</text>
</comment>